<feature type="transmembrane region" description="Helical" evidence="1">
    <location>
        <begin position="281"/>
        <end position="302"/>
    </location>
</feature>
<comment type="caution">
    <text evidence="2">The sequence shown here is derived from an EMBL/GenBank/DDBJ whole genome shotgun (WGS) entry which is preliminary data.</text>
</comment>
<dbReference type="EMBL" id="JAUSVO010000006">
    <property type="protein sequence ID" value="MDQ0439603.1"/>
    <property type="molecule type" value="Genomic_DNA"/>
</dbReference>
<feature type="transmembrane region" description="Helical" evidence="1">
    <location>
        <begin position="170"/>
        <end position="199"/>
    </location>
</feature>
<keyword evidence="1" id="KW-0472">Membrane</keyword>
<feature type="transmembrane region" description="Helical" evidence="1">
    <location>
        <begin position="211"/>
        <end position="229"/>
    </location>
</feature>
<evidence type="ECO:0000256" key="1">
    <source>
        <dbReference type="SAM" id="Phobius"/>
    </source>
</evidence>
<gene>
    <name evidence="2" type="ORF">QO014_004009</name>
</gene>
<feature type="transmembrane region" description="Helical" evidence="1">
    <location>
        <begin position="308"/>
        <end position="330"/>
    </location>
</feature>
<evidence type="ECO:0000313" key="3">
    <source>
        <dbReference type="Proteomes" id="UP001241603"/>
    </source>
</evidence>
<dbReference type="InterPro" id="IPR025686">
    <property type="entry name" value="Glucos_trans_II"/>
</dbReference>
<keyword evidence="3" id="KW-1185">Reference proteome</keyword>
<feature type="transmembrane region" description="Helical" evidence="1">
    <location>
        <begin position="342"/>
        <end position="359"/>
    </location>
</feature>
<dbReference type="Pfam" id="PF14264">
    <property type="entry name" value="Glucos_trans_II"/>
    <property type="match status" value="1"/>
</dbReference>
<keyword evidence="1" id="KW-0812">Transmembrane</keyword>
<feature type="transmembrane region" description="Helical" evidence="1">
    <location>
        <begin position="90"/>
        <end position="107"/>
    </location>
</feature>
<feature type="transmembrane region" description="Helical" evidence="1">
    <location>
        <begin position="27"/>
        <end position="49"/>
    </location>
</feature>
<accession>A0ABU0HCL2</accession>
<keyword evidence="1" id="KW-1133">Transmembrane helix</keyword>
<reference evidence="2 3" key="1">
    <citation type="submission" date="2023-07" db="EMBL/GenBank/DDBJ databases">
        <title>Genomic Encyclopedia of Type Strains, Phase IV (KMG-IV): sequencing the most valuable type-strain genomes for metagenomic binning, comparative biology and taxonomic classification.</title>
        <authorList>
            <person name="Goeker M."/>
        </authorList>
    </citation>
    <scope>NUCLEOTIDE SEQUENCE [LARGE SCALE GENOMIC DNA]</scope>
    <source>
        <strain evidence="2 3">B6-8</strain>
    </source>
</reference>
<proteinExistence type="predicted"/>
<dbReference type="RefSeq" id="WP_266350496.1">
    <property type="nucleotide sequence ID" value="NZ_JAPKNG010000006.1"/>
</dbReference>
<sequence>MGLVRSAGATTPISWDRLPVWWRENALAILVAFGAALIAYSSIVTQFLFTNHSVPNIFIYPYPSFKTFYEGRWFADIIIRLGGGGGTQSFQALAGFFFQALNGVLFAEVLRVKGRANRILIALLVALHPAVLDYYAFTIDNASFTIGDSLLLLGAIALDRGQNRLVSWTAATILFVLALATYQPKIAVLAVILIAWVVSRTTSGHRDDKNIYAPMVAAAVCFVLAVILYRLSLFITTDLATDTGIGQRTHMNSLREVAVEFFVSYQTVIVSSIRQIKSQPLLTGWATIPIVLGGTTVAATRAARRSPLAVLLSLIGIAVLPPAINLAAVINNESWTNTGRISIGYVYALPFFVAVLMTGAWQQRIARLLAIIVIYGFFLVATQQNQYMSTKALFETNLLSRITGRIESILPDDKPHPLVVLGYPSFDDGALTMMYPDRPLRSQFNTAAFAPYRQPAIVNFFLGRSQLRFATADEIALATSHASGRPAWPLAGSVYMDGDMVVVVLTPVP</sequence>
<name>A0ABU0HCL2_9HYPH</name>
<evidence type="ECO:0008006" key="4">
    <source>
        <dbReference type="Google" id="ProtNLM"/>
    </source>
</evidence>
<feature type="transmembrane region" description="Helical" evidence="1">
    <location>
        <begin position="365"/>
        <end position="382"/>
    </location>
</feature>
<organism evidence="2 3">
    <name type="scientific">Kaistia dalseonensis</name>
    <dbReference type="NCBI Taxonomy" id="410840"/>
    <lineage>
        <taxon>Bacteria</taxon>
        <taxon>Pseudomonadati</taxon>
        <taxon>Pseudomonadota</taxon>
        <taxon>Alphaproteobacteria</taxon>
        <taxon>Hyphomicrobiales</taxon>
        <taxon>Kaistiaceae</taxon>
        <taxon>Kaistia</taxon>
    </lineage>
</organism>
<protein>
    <recommendedName>
        <fullName evidence="4">Glycosyltransferase RgtA/B/C/D-like domain-containing protein</fullName>
    </recommendedName>
</protein>
<evidence type="ECO:0000313" key="2">
    <source>
        <dbReference type="EMBL" id="MDQ0439603.1"/>
    </source>
</evidence>
<dbReference type="Proteomes" id="UP001241603">
    <property type="component" value="Unassembled WGS sequence"/>
</dbReference>